<organism evidence="2 3">
    <name type="scientific">Conidiobolus coronatus (strain ATCC 28846 / CBS 209.66 / NRRL 28638)</name>
    <name type="common">Delacroixia coronata</name>
    <dbReference type="NCBI Taxonomy" id="796925"/>
    <lineage>
        <taxon>Eukaryota</taxon>
        <taxon>Fungi</taxon>
        <taxon>Fungi incertae sedis</taxon>
        <taxon>Zoopagomycota</taxon>
        <taxon>Entomophthoromycotina</taxon>
        <taxon>Entomophthoromycetes</taxon>
        <taxon>Entomophthorales</taxon>
        <taxon>Ancylistaceae</taxon>
        <taxon>Conidiobolus</taxon>
    </lineage>
</organism>
<evidence type="ECO:0000313" key="3">
    <source>
        <dbReference type="Proteomes" id="UP000070444"/>
    </source>
</evidence>
<keyword evidence="1" id="KW-0812">Transmembrane</keyword>
<keyword evidence="3" id="KW-1185">Reference proteome</keyword>
<keyword evidence="1" id="KW-1133">Transmembrane helix</keyword>
<gene>
    <name evidence="2" type="ORF">CONCODRAFT_20332</name>
</gene>
<proteinExistence type="predicted"/>
<accession>A0A137NU30</accession>
<dbReference type="Pfam" id="PF06522">
    <property type="entry name" value="B12D"/>
    <property type="match status" value="1"/>
</dbReference>
<dbReference type="AlphaFoldDB" id="A0A137NU30"/>
<evidence type="ECO:0000313" key="2">
    <source>
        <dbReference type="EMBL" id="KXN66252.1"/>
    </source>
</evidence>
<feature type="transmembrane region" description="Helical" evidence="1">
    <location>
        <begin position="21"/>
        <end position="41"/>
    </location>
</feature>
<dbReference type="InterPro" id="IPR010530">
    <property type="entry name" value="B12D"/>
</dbReference>
<protein>
    <submittedName>
        <fullName evidence="2">Uncharacterized protein</fullName>
    </submittedName>
</protein>
<sequence length="61" mass="6678">MVAKAAIQRGVRLAAKKHHPELTTLMVIVGSGLVGATYAMIHKLSTDPHLRLKRQNGHPKE</sequence>
<reference evidence="2 3" key="1">
    <citation type="journal article" date="2015" name="Genome Biol. Evol.">
        <title>Phylogenomic analyses indicate that early fungi evolved digesting cell walls of algal ancestors of land plants.</title>
        <authorList>
            <person name="Chang Y."/>
            <person name="Wang S."/>
            <person name="Sekimoto S."/>
            <person name="Aerts A.L."/>
            <person name="Choi C."/>
            <person name="Clum A."/>
            <person name="LaButti K.M."/>
            <person name="Lindquist E.A."/>
            <person name="Yee Ngan C."/>
            <person name="Ohm R.A."/>
            <person name="Salamov A.A."/>
            <person name="Grigoriev I.V."/>
            <person name="Spatafora J.W."/>
            <person name="Berbee M.L."/>
        </authorList>
    </citation>
    <scope>NUCLEOTIDE SEQUENCE [LARGE SCALE GENOMIC DNA]</scope>
    <source>
        <strain evidence="2 3">NRRL 28638</strain>
    </source>
</reference>
<evidence type="ECO:0000256" key="1">
    <source>
        <dbReference type="SAM" id="Phobius"/>
    </source>
</evidence>
<dbReference type="EMBL" id="KQ964749">
    <property type="protein sequence ID" value="KXN66252.1"/>
    <property type="molecule type" value="Genomic_DNA"/>
</dbReference>
<name>A0A137NU30_CONC2</name>
<dbReference type="Proteomes" id="UP000070444">
    <property type="component" value="Unassembled WGS sequence"/>
</dbReference>
<keyword evidence="1" id="KW-0472">Membrane</keyword>